<evidence type="ECO:0000256" key="8">
    <source>
        <dbReference type="ARBA" id="ARBA00023286"/>
    </source>
</evidence>
<evidence type="ECO:0000256" key="4">
    <source>
        <dbReference type="ARBA" id="ARBA00022692"/>
    </source>
</evidence>
<accession>A0A1D1V8N9</accession>
<dbReference type="GO" id="GO:0004931">
    <property type="term" value="F:extracellularly ATP-gated monoatomic cation channel activity"/>
    <property type="evidence" value="ECO:0007669"/>
    <property type="project" value="TreeGrafter"/>
</dbReference>
<dbReference type="InterPro" id="IPR059116">
    <property type="entry name" value="P2X_receptor"/>
</dbReference>
<dbReference type="Proteomes" id="UP000186922">
    <property type="component" value="Unassembled WGS sequence"/>
</dbReference>
<sequence length="155" mass="17407">MALTGSTATFKKIWDTGTSYLFAYETPKVVNIQSKRIGAMHRLVQIGIIAYVIGYVFIWNKGYQDVDHVESSVVTKVKGVLRSRTPYPMDVEIWDSVDFIVPSQENNAFFIATNVIATRNQRQGRCPEVHTDASELTARNACAWSICVLLCQSIN</sequence>
<gene>
    <name evidence="11" type="primary">RvY_07864-1</name>
    <name evidence="11" type="synonym">RvY_07864.1</name>
    <name evidence="11" type="ORF">RvY_07864</name>
</gene>
<dbReference type="Gene3D" id="1.10.287.940">
    <property type="entry name" value="atp-gated p2x4 ion channel"/>
    <property type="match status" value="1"/>
</dbReference>
<dbReference type="GO" id="GO:0012505">
    <property type="term" value="C:endomembrane system"/>
    <property type="evidence" value="ECO:0007669"/>
    <property type="project" value="UniProtKB-SubCell"/>
</dbReference>
<keyword evidence="7 10" id="KW-0472">Membrane</keyword>
<name>A0A1D1V8N9_RAMVA</name>
<evidence type="ECO:0000256" key="3">
    <source>
        <dbReference type="ARBA" id="ARBA00022448"/>
    </source>
</evidence>
<dbReference type="AlphaFoldDB" id="A0A1D1V8N9"/>
<dbReference type="OrthoDB" id="494673at2759"/>
<keyword evidence="3" id="KW-0813">Transport</keyword>
<feature type="transmembrane region" description="Helical" evidence="10">
    <location>
        <begin position="43"/>
        <end position="59"/>
    </location>
</feature>
<reference evidence="11 12" key="1">
    <citation type="journal article" date="2016" name="Nat. Commun.">
        <title>Extremotolerant tardigrade genome and improved radiotolerance of human cultured cells by tardigrade-unique protein.</title>
        <authorList>
            <person name="Hashimoto T."/>
            <person name="Horikawa D.D."/>
            <person name="Saito Y."/>
            <person name="Kuwahara H."/>
            <person name="Kozuka-Hata H."/>
            <person name="Shin-I T."/>
            <person name="Minakuchi Y."/>
            <person name="Ohishi K."/>
            <person name="Motoyama A."/>
            <person name="Aizu T."/>
            <person name="Enomoto A."/>
            <person name="Kondo K."/>
            <person name="Tanaka S."/>
            <person name="Hara Y."/>
            <person name="Koshikawa S."/>
            <person name="Sagara H."/>
            <person name="Miura T."/>
            <person name="Yokobori S."/>
            <person name="Miyagawa K."/>
            <person name="Suzuki Y."/>
            <person name="Kubo T."/>
            <person name="Oyama M."/>
            <person name="Kohara Y."/>
            <person name="Fujiyama A."/>
            <person name="Arakawa K."/>
            <person name="Katayama T."/>
            <person name="Toyoda A."/>
            <person name="Kunieda T."/>
        </authorList>
    </citation>
    <scope>NUCLEOTIDE SEQUENCE [LARGE SCALE GENOMIC DNA]</scope>
    <source>
        <strain evidence="11 12">YOKOZUNA-1</strain>
    </source>
</reference>
<evidence type="ECO:0000313" key="12">
    <source>
        <dbReference type="Proteomes" id="UP000186922"/>
    </source>
</evidence>
<dbReference type="GO" id="GO:0070588">
    <property type="term" value="P:calcium ion transmembrane transport"/>
    <property type="evidence" value="ECO:0007669"/>
    <property type="project" value="TreeGrafter"/>
</dbReference>
<evidence type="ECO:0000256" key="9">
    <source>
        <dbReference type="ARBA" id="ARBA00023303"/>
    </source>
</evidence>
<comment type="caution">
    <text evidence="11">The sequence shown here is derived from an EMBL/GenBank/DDBJ whole genome shotgun (WGS) entry which is preliminary data.</text>
</comment>
<proteinExistence type="inferred from homology"/>
<organism evidence="11 12">
    <name type="scientific">Ramazzottius varieornatus</name>
    <name type="common">Water bear</name>
    <name type="synonym">Tardigrade</name>
    <dbReference type="NCBI Taxonomy" id="947166"/>
    <lineage>
        <taxon>Eukaryota</taxon>
        <taxon>Metazoa</taxon>
        <taxon>Ecdysozoa</taxon>
        <taxon>Tardigrada</taxon>
        <taxon>Eutardigrada</taxon>
        <taxon>Parachela</taxon>
        <taxon>Hypsibioidea</taxon>
        <taxon>Ramazzottiidae</taxon>
        <taxon>Ramazzottius</taxon>
    </lineage>
</organism>
<comment type="subcellular location">
    <subcellularLocation>
        <location evidence="1">Endomembrane system</location>
    </subcellularLocation>
</comment>
<evidence type="ECO:0000256" key="5">
    <source>
        <dbReference type="ARBA" id="ARBA00022989"/>
    </source>
</evidence>
<keyword evidence="8" id="KW-1071">Ligand-gated ion channel</keyword>
<dbReference type="EMBL" id="BDGG01000003">
    <property type="protein sequence ID" value="GAU96412.1"/>
    <property type="molecule type" value="Genomic_DNA"/>
</dbReference>
<dbReference type="PANTHER" id="PTHR10125:SF18">
    <property type="entry name" value="P2X PURINOCEPTOR 4"/>
    <property type="match status" value="1"/>
</dbReference>
<keyword evidence="4 10" id="KW-0812">Transmembrane</keyword>
<dbReference type="Pfam" id="PF00864">
    <property type="entry name" value="P2X_receptor"/>
    <property type="match status" value="1"/>
</dbReference>
<protein>
    <submittedName>
        <fullName evidence="11">Uncharacterized protein</fullName>
    </submittedName>
</protein>
<keyword evidence="6" id="KW-0406">Ion transport</keyword>
<evidence type="ECO:0000256" key="2">
    <source>
        <dbReference type="ARBA" id="ARBA00009848"/>
    </source>
</evidence>
<evidence type="ECO:0000256" key="1">
    <source>
        <dbReference type="ARBA" id="ARBA00004308"/>
    </source>
</evidence>
<dbReference type="PANTHER" id="PTHR10125">
    <property type="entry name" value="P2X PURINOCEPTOR"/>
    <property type="match status" value="1"/>
</dbReference>
<evidence type="ECO:0000256" key="10">
    <source>
        <dbReference type="SAM" id="Phobius"/>
    </source>
</evidence>
<evidence type="ECO:0000256" key="6">
    <source>
        <dbReference type="ARBA" id="ARBA00023065"/>
    </source>
</evidence>
<dbReference type="GO" id="GO:0098794">
    <property type="term" value="C:postsynapse"/>
    <property type="evidence" value="ECO:0007669"/>
    <property type="project" value="GOC"/>
</dbReference>
<comment type="similarity">
    <text evidence="2">Belongs to the P2X receptor family.</text>
</comment>
<keyword evidence="12" id="KW-1185">Reference proteome</keyword>
<evidence type="ECO:0000256" key="7">
    <source>
        <dbReference type="ARBA" id="ARBA00023136"/>
    </source>
</evidence>
<dbReference type="GO" id="GO:0005886">
    <property type="term" value="C:plasma membrane"/>
    <property type="evidence" value="ECO:0007669"/>
    <property type="project" value="TreeGrafter"/>
</dbReference>
<keyword evidence="9" id="KW-0407">Ion channel</keyword>
<keyword evidence="5 10" id="KW-1133">Transmembrane helix</keyword>
<dbReference type="STRING" id="947166.A0A1D1V8N9"/>
<evidence type="ECO:0000313" key="11">
    <source>
        <dbReference type="EMBL" id="GAU96412.1"/>
    </source>
</evidence>